<evidence type="ECO:0000313" key="6">
    <source>
        <dbReference type="Proteomes" id="UP000824024"/>
    </source>
</evidence>
<evidence type="ECO:0000313" key="5">
    <source>
        <dbReference type="EMBL" id="HIZ06525.1"/>
    </source>
</evidence>
<reference evidence="5" key="1">
    <citation type="journal article" date="2021" name="PeerJ">
        <title>Extensive microbial diversity within the chicken gut microbiome revealed by metagenomics and culture.</title>
        <authorList>
            <person name="Gilroy R."/>
            <person name="Ravi A."/>
            <person name="Getino M."/>
            <person name="Pursley I."/>
            <person name="Horton D.L."/>
            <person name="Alikhan N.F."/>
            <person name="Baker D."/>
            <person name="Gharbi K."/>
            <person name="Hall N."/>
            <person name="Watson M."/>
            <person name="Adriaenssens E.M."/>
            <person name="Foster-Nyarko E."/>
            <person name="Jarju S."/>
            <person name="Secka A."/>
            <person name="Antonio M."/>
            <person name="Oren A."/>
            <person name="Chaudhuri R.R."/>
            <person name="La Ragione R."/>
            <person name="Hildebrand F."/>
            <person name="Pallen M.J."/>
        </authorList>
    </citation>
    <scope>NUCLEOTIDE SEQUENCE</scope>
    <source>
        <strain evidence="5">CHK192-9172</strain>
    </source>
</reference>
<dbReference type="Proteomes" id="UP000824024">
    <property type="component" value="Unassembled WGS sequence"/>
</dbReference>
<dbReference type="InterPro" id="IPR020476">
    <property type="entry name" value="Nudix_hydrolase"/>
</dbReference>
<reference evidence="5" key="2">
    <citation type="submission" date="2021-04" db="EMBL/GenBank/DDBJ databases">
        <authorList>
            <person name="Gilroy R."/>
        </authorList>
    </citation>
    <scope>NUCLEOTIDE SEQUENCE</scope>
    <source>
        <strain evidence="5">CHK192-9172</strain>
    </source>
</reference>
<dbReference type="EMBL" id="DXCH01000033">
    <property type="protein sequence ID" value="HIZ06525.1"/>
    <property type="molecule type" value="Genomic_DNA"/>
</dbReference>
<dbReference type="PROSITE" id="PS00893">
    <property type="entry name" value="NUDIX_BOX"/>
    <property type="match status" value="1"/>
</dbReference>
<dbReference type="InterPro" id="IPR000086">
    <property type="entry name" value="NUDIX_hydrolase_dom"/>
</dbReference>
<dbReference type="InterPro" id="IPR015797">
    <property type="entry name" value="NUDIX_hydrolase-like_dom_sf"/>
</dbReference>
<dbReference type="PANTHER" id="PTHR43736">
    <property type="entry name" value="ADP-RIBOSE PYROPHOSPHATASE"/>
    <property type="match status" value="1"/>
</dbReference>
<dbReference type="InterPro" id="IPR020084">
    <property type="entry name" value="NUDIX_hydrolase_CS"/>
</dbReference>
<keyword evidence="2 3" id="KW-0378">Hydrolase</keyword>
<dbReference type="CDD" id="cd18873">
    <property type="entry name" value="NUDIX_NadM_like"/>
    <property type="match status" value="1"/>
</dbReference>
<evidence type="ECO:0000256" key="2">
    <source>
        <dbReference type="ARBA" id="ARBA00022801"/>
    </source>
</evidence>
<evidence type="ECO:0000256" key="1">
    <source>
        <dbReference type="ARBA" id="ARBA00005582"/>
    </source>
</evidence>
<dbReference type="SUPFAM" id="SSF55811">
    <property type="entry name" value="Nudix"/>
    <property type="match status" value="1"/>
</dbReference>
<dbReference type="AlphaFoldDB" id="A0A9D2D0Z1"/>
<evidence type="ECO:0000256" key="3">
    <source>
        <dbReference type="RuleBase" id="RU003476"/>
    </source>
</evidence>
<protein>
    <submittedName>
        <fullName evidence="5">NUDIX hydrolase</fullName>
    </submittedName>
</protein>
<evidence type="ECO:0000259" key="4">
    <source>
        <dbReference type="PROSITE" id="PS51462"/>
    </source>
</evidence>
<dbReference type="PANTHER" id="PTHR43736:SF1">
    <property type="entry name" value="DIHYDRONEOPTERIN TRIPHOSPHATE DIPHOSPHATASE"/>
    <property type="match status" value="1"/>
</dbReference>
<sequence length="205" mass="22580">MENNNGKKLNINYKLSDYERPSVTADILIFSQKGSDGDRLRLLLIKRKHDPYEGCFALPGGFVNPDETVDQAAKRELEEETGLGGIEPAQLRLFSTPGRDPRGWVITQVFIAVIDEDQHTVTAGDDAAMAAWFDVGFSVAEKREDKCVFDLTLKGCGQTLSARAEVKRDTGAPGNPDRVAVLESKGLAFDHAWMICCGIVELKHL</sequence>
<dbReference type="GO" id="GO:0016787">
    <property type="term" value="F:hydrolase activity"/>
    <property type="evidence" value="ECO:0007669"/>
    <property type="project" value="UniProtKB-KW"/>
</dbReference>
<dbReference type="PROSITE" id="PS51462">
    <property type="entry name" value="NUDIX"/>
    <property type="match status" value="1"/>
</dbReference>
<accession>A0A9D2D0Z1</accession>
<gene>
    <name evidence="5" type="ORF">IAA08_01155</name>
</gene>
<dbReference type="PRINTS" id="PR00502">
    <property type="entry name" value="NUDIXFAMILY"/>
</dbReference>
<organism evidence="5 6">
    <name type="scientific">Candidatus Eubacterium avistercoris</name>
    <dbReference type="NCBI Taxonomy" id="2838567"/>
    <lineage>
        <taxon>Bacteria</taxon>
        <taxon>Bacillati</taxon>
        <taxon>Bacillota</taxon>
        <taxon>Clostridia</taxon>
        <taxon>Eubacteriales</taxon>
        <taxon>Eubacteriaceae</taxon>
        <taxon>Eubacterium</taxon>
    </lineage>
</organism>
<proteinExistence type="inferred from homology"/>
<comment type="similarity">
    <text evidence="1 3">Belongs to the Nudix hydrolase family.</text>
</comment>
<feature type="domain" description="Nudix hydrolase" evidence="4">
    <location>
        <begin position="20"/>
        <end position="157"/>
    </location>
</feature>
<dbReference type="Pfam" id="PF00293">
    <property type="entry name" value="NUDIX"/>
    <property type="match status" value="1"/>
</dbReference>
<name>A0A9D2D0Z1_9FIRM</name>
<dbReference type="Gene3D" id="3.90.79.10">
    <property type="entry name" value="Nucleoside Triphosphate Pyrophosphohydrolase"/>
    <property type="match status" value="1"/>
</dbReference>
<comment type="caution">
    <text evidence="5">The sequence shown here is derived from an EMBL/GenBank/DDBJ whole genome shotgun (WGS) entry which is preliminary data.</text>
</comment>